<sequence length="60" mass="6903">MEEKQWKGMGLAIMGALFWGLSGTSVQFLENAKLKSHLYQSYFVFCLLWLVPFVLSCKRA</sequence>
<accession>A0AA46X391</accession>
<dbReference type="AlphaFoldDB" id="A0AA46X391"/>
<gene>
    <name evidence="2" type="ORF">OKW85_00840</name>
</gene>
<dbReference type="Proteomes" id="UP001164244">
    <property type="component" value="Chromosome"/>
</dbReference>
<feature type="transmembrane region" description="Helical" evidence="1">
    <location>
        <begin position="38"/>
        <end position="57"/>
    </location>
</feature>
<keyword evidence="1" id="KW-0812">Transmembrane</keyword>
<dbReference type="RefSeq" id="WP_265138341.1">
    <property type="nucleotide sequence ID" value="NZ_CP110418.1"/>
</dbReference>
<dbReference type="KEGG" id="vrg:OKW85_00840"/>
<evidence type="ECO:0000313" key="3">
    <source>
        <dbReference type="Proteomes" id="UP001164244"/>
    </source>
</evidence>
<proteinExistence type="predicted"/>
<name>A0AA46X391_9FIRM</name>
<evidence type="ECO:0000313" key="2">
    <source>
        <dbReference type="EMBL" id="UZG51185.1"/>
    </source>
</evidence>
<protein>
    <recommendedName>
        <fullName evidence="4">EamA domain-containing protein</fullName>
    </recommendedName>
</protein>
<evidence type="ECO:0008006" key="4">
    <source>
        <dbReference type="Google" id="ProtNLM"/>
    </source>
</evidence>
<reference evidence="2" key="1">
    <citation type="submission" date="2022-11" db="EMBL/GenBank/DDBJ databases">
        <title>Complete genome sequence of Veillonella rogosae KCOM 3468 isolated from human Subgingival dental plaque of Chronic peridontitis Lesion.</title>
        <authorList>
            <person name="Park S.-N."/>
            <person name="Lim Y.K."/>
            <person name="Kook J.-K."/>
        </authorList>
    </citation>
    <scope>NUCLEOTIDE SEQUENCE</scope>
    <source>
        <strain evidence="2">KCOM 3468</strain>
    </source>
</reference>
<organism evidence="2 3">
    <name type="scientific">Veillonella rogosae</name>
    <dbReference type="NCBI Taxonomy" id="423477"/>
    <lineage>
        <taxon>Bacteria</taxon>
        <taxon>Bacillati</taxon>
        <taxon>Bacillota</taxon>
        <taxon>Negativicutes</taxon>
        <taxon>Veillonellales</taxon>
        <taxon>Veillonellaceae</taxon>
        <taxon>Veillonella</taxon>
    </lineage>
</organism>
<keyword evidence="1" id="KW-0472">Membrane</keyword>
<evidence type="ECO:0000256" key="1">
    <source>
        <dbReference type="SAM" id="Phobius"/>
    </source>
</evidence>
<keyword evidence="1" id="KW-1133">Transmembrane helix</keyword>
<dbReference type="EMBL" id="CP110418">
    <property type="protein sequence ID" value="UZG51185.1"/>
    <property type="molecule type" value="Genomic_DNA"/>
</dbReference>